<dbReference type="RefSeq" id="WP_136852689.1">
    <property type="nucleotide sequence ID" value="NZ_SWCI01000004.1"/>
</dbReference>
<accession>A0A4U1BH29</accession>
<dbReference type="OrthoDB" id="6258537at2"/>
<name>A0A4U1BH29_9GAMM</name>
<reference evidence="2 3" key="1">
    <citation type="submission" date="2019-04" db="EMBL/GenBank/DDBJ databases">
        <authorList>
            <person name="Hwang J.C."/>
        </authorList>
    </citation>
    <scope>NUCLEOTIDE SEQUENCE [LARGE SCALE GENOMIC DNA]</scope>
    <source>
        <strain evidence="2 3">IMCC35001</strain>
    </source>
</reference>
<dbReference type="Proteomes" id="UP000305674">
    <property type="component" value="Unassembled WGS sequence"/>
</dbReference>
<proteinExistence type="predicted"/>
<keyword evidence="1" id="KW-0732">Signal</keyword>
<feature type="signal peptide" evidence="1">
    <location>
        <begin position="1"/>
        <end position="34"/>
    </location>
</feature>
<dbReference type="EMBL" id="SWCI01000004">
    <property type="protein sequence ID" value="TKB49321.1"/>
    <property type="molecule type" value="Genomic_DNA"/>
</dbReference>
<evidence type="ECO:0000313" key="3">
    <source>
        <dbReference type="Proteomes" id="UP000305674"/>
    </source>
</evidence>
<protein>
    <recommendedName>
        <fullName evidence="4">Outer membrane protein beta-barrel domain-containing protein</fullName>
    </recommendedName>
</protein>
<feature type="chain" id="PRO_5020842576" description="Outer membrane protein beta-barrel domain-containing protein" evidence="1">
    <location>
        <begin position="35"/>
        <end position="282"/>
    </location>
</feature>
<sequence length="282" mass="33073">MQSTHSLIFTRGRGRRNGRLLAGVMLLWTTAASAAIDYDLPQDEPSRWSGYVGGGYSRNSYSSDSHHAYEAFYLNARLGYRTDFGQFRLTVGGEQETLHGQESTFYDPIVEYRTRKYRVNDQWSTKGSIGVVLPGNHYTKLDNLEYSFRVAGYLYWNPGDEWFFYVSPRYKYNDYKYKTSGRRVLTEHQYDVVVDALWQFTPDWYLDVTGQYIWSENYYGRQLGDRFYFAQELGWQAKPNLILAIGHNNSGRFYNPEIGQSKGFEFYDKRSSTFFLSVTQYF</sequence>
<evidence type="ECO:0000313" key="2">
    <source>
        <dbReference type="EMBL" id="TKB49321.1"/>
    </source>
</evidence>
<gene>
    <name evidence="2" type="ORF">FCL40_08275</name>
</gene>
<organism evidence="2 3">
    <name type="scientific">Ferrimonas sediminicola</name>
    <dbReference type="NCBI Taxonomy" id="2569538"/>
    <lineage>
        <taxon>Bacteria</taxon>
        <taxon>Pseudomonadati</taxon>
        <taxon>Pseudomonadota</taxon>
        <taxon>Gammaproteobacteria</taxon>
        <taxon>Alteromonadales</taxon>
        <taxon>Ferrimonadaceae</taxon>
        <taxon>Ferrimonas</taxon>
    </lineage>
</organism>
<dbReference type="AlphaFoldDB" id="A0A4U1BH29"/>
<evidence type="ECO:0000256" key="1">
    <source>
        <dbReference type="SAM" id="SignalP"/>
    </source>
</evidence>
<comment type="caution">
    <text evidence="2">The sequence shown here is derived from an EMBL/GenBank/DDBJ whole genome shotgun (WGS) entry which is preliminary data.</text>
</comment>
<keyword evidence="3" id="KW-1185">Reference proteome</keyword>
<evidence type="ECO:0008006" key="4">
    <source>
        <dbReference type="Google" id="ProtNLM"/>
    </source>
</evidence>